<dbReference type="EMBL" id="CP158374">
    <property type="protein sequence ID" value="XBX83386.1"/>
    <property type="molecule type" value="Genomic_DNA"/>
</dbReference>
<proteinExistence type="predicted"/>
<protein>
    <recommendedName>
        <fullName evidence="3">DUF4287 domain-containing protein</fullName>
    </recommendedName>
</protein>
<sequence>MGEQQEPNDAAHEPETDSEPEPETEQPITQPTEPEAESTEPDADPVSASTEQAGDAAVLEATGRDRDDWFAVLDEHQAMEWPHREIATWLVGEGVDPWWAQSLTVSYEQARGLRAPGQRQDGTFETSVSRTVELRAVRALEVLAGVVEAELGTPPLALNVEAKHPTARFPLDDGEFVLAAASPRADGRATISLTRGRMPDGSRLAEVKAELREWLGRVD</sequence>
<evidence type="ECO:0000313" key="2">
    <source>
        <dbReference type="EMBL" id="XBX83386.1"/>
    </source>
</evidence>
<organism evidence="2">
    <name type="scientific">Agromyces sp. G08B096</name>
    <dbReference type="NCBI Taxonomy" id="3156399"/>
    <lineage>
        <taxon>Bacteria</taxon>
        <taxon>Bacillati</taxon>
        <taxon>Actinomycetota</taxon>
        <taxon>Actinomycetes</taxon>
        <taxon>Micrococcales</taxon>
        <taxon>Microbacteriaceae</taxon>
        <taxon>Agromyces</taxon>
    </lineage>
</organism>
<gene>
    <name evidence="2" type="ORF">ABIQ69_05585</name>
</gene>
<reference evidence="2" key="1">
    <citation type="submission" date="2024-05" db="EMBL/GenBank/DDBJ databases">
        <authorList>
            <person name="Yu L."/>
        </authorList>
    </citation>
    <scope>NUCLEOTIDE SEQUENCE</scope>
    <source>
        <strain evidence="2">G08B096</strain>
    </source>
</reference>
<dbReference type="RefSeq" id="WP_350349389.1">
    <property type="nucleotide sequence ID" value="NZ_CP158374.1"/>
</dbReference>
<feature type="region of interest" description="Disordered" evidence="1">
    <location>
        <begin position="1"/>
        <end position="62"/>
    </location>
</feature>
<dbReference type="AlphaFoldDB" id="A0AAU7W9T3"/>
<accession>A0AAU7W9T3</accession>
<evidence type="ECO:0000256" key="1">
    <source>
        <dbReference type="SAM" id="MobiDB-lite"/>
    </source>
</evidence>
<feature type="compositionally biased region" description="Acidic residues" evidence="1">
    <location>
        <begin position="34"/>
        <end position="43"/>
    </location>
</feature>
<evidence type="ECO:0008006" key="3">
    <source>
        <dbReference type="Google" id="ProtNLM"/>
    </source>
</evidence>
<name>A0AAU7W9T3_9MICO</name>